<evidence type="ECO:0000313" key="8">
    <source>
        <dbReference type="EMBL" id="KAK4723902.1"/>
    </source>
</evidence>
<dbReference type="PANTHER" id="PTHR47991">
    <property type="entry name" value="OXOGLUTARATE/IRON-DEPENDENT DIOXYGENASE"/>
    <property type="match status" value="1"/>
</dbReference>
<dbReference type="InterPro" id="IPR050295">
    <property type="entry name" value="Plant_2OG-oxidoreductases"/>
</dbReference>
<keyword evidence="2 6" id="KW-0479">Metal-binding</keyword>
<evidence type="ECO:0000313" key="9">
    <source>
        <dbReference type="Proteomes" id="UP001311915"/>
    </source>
</evidence>
<dbReference type="GO" id="GO:0031418">
    <property type="term" value="F:L-ascorbic acid binding"/>
    <property type="evidence" value="ECO:0007669"/>
    <property type="project" value="UniProtKB-KW"/>
</dbReference>
<comment type="similarity">
    <text evidence="1 6">Belongs to the iron/ascorbate-dependent oxidoreductase family.</text>
</comment>
<reference evidence="8 9" key="1">
    <citation type="submission" date="2023-10" db="EMBL/GenBank/DDBJ databases">
        <title>Genome-Wide Identification Analysis in wild type Solanum Pinnatisectum Reveals Some Genes Defensing Phytophthora Infestans.</title>
        <authorList>
            <person name="Sun C."/>
        </authorList>
    </citation>
    <scope>NUCLEOTIDE SEQUENCE [LARGE SCALE GENOMIC DNA]</scope>
    <source>
        <strain evidence="8">LQN</strain>
        <tissue evidence="8">Leaf</tissue>
    </source>
</reference>
<keyword evidence="3" id="KW-0847">Vitamin C</keyword>
<evidence type="ECO:0000256" key="6">
    <source>
        <dbReference type="RuleBase" id="RU003682"/>
    </source>
</evidence>
<evidence type="ECO:0000256" key="2">
    <source>
        <dbReference type="ARBA" id="ARBA00022723"/>
    </source>
</evidence>
<keyword evidence="5 6" id="KW-0408">Iron</keyword>
<dbReference type="GO" id="GO:0002238">
    <property type="term" value="P:response to molecule of fungal origin"/>
    <property type="evidence" value="ECO:0007669"/>
    <property type="project" value="UniProtKB-ARBA"/>
</dbReference>
<evidence type="ECO:0000259" key="7">
    <source>
        <dbReference type="PROSITE" id="PS51471"/>
    </source>
</evidence>
<keyword evidence="4 6" id="KW-0560">Oxidoreductase</keyword>
<dbReference type="Proteomes" id="UP001311915">
    <property type="component" value="Unassembled WGS sequence"/>
</dbReference>
<comment type="caution">
    <text evidence="8">The sequence shown here is derived from an EMBL/GenBank/DDBJ whole genome shotgun (WGS) entry which is preliminary data.</text>
</comment>
<sequence>MISSKVEAVPPTYVLPMHERPLAPVPIVKEIPVIDLGEERAVVAQQLVKALEKYGFFQVINHCVPKDLMNEAMTVYKEFFNLLMKEKENYAKEAETLYANNPKHYASKEHKYWKEVLEHNCNVDGQDKTTWPSNPPTFREVIGAYSSEVRKLSMIIFDLVREGLGLEAGYFGKQHAQIMCVSHYSVCPDPSSTLGTGGHCDPNLITICQQQVYGLQILKNDEWIGLEPLPHAFVVNFGLRITVMTNGKLKSVAHRVVTNTTQARTAIGTYFFPANVVEPAKSFVGPDNSPLFKPFKWGTEFLPHYYNKRAVYHTALEAFKINA</sequence>
<dbReference type="EMBL" id="JAWPEI010000006">
    <property type="protein sequence ID" value="KAK4723902.1"/>
    <property type="molecule type" value="Genomic_DNA"/>
</dbReference>
<dbReference type="InterPro" id="IPR044861">
    <property type="entry name" value="IPNS-like_FE2OG_OXY"/>
</dbReference>
<dbReference type="InterPro" id="IPR027443">
    <property type="entry name" value="IPNS-like_sf"/>
</dbReference>
<organism evidence="8 9">
    <name type="scientific">Solanum pinnatisectum</name>
    <name type="common">tansyleaf nightshade</name>
    <dbReference type="NCBI Taxonomy" id="50273"/>
    <lineage>
        <taxon>Eukaryota</taxon>
        <taxon>Viridiplantae</taxon>
        <taxon>Streptophyta</taxon>
        <taxon>Embryophyta</taxon>
        <taxon>Tracheophyta</taxon>
        <taxon>Spermatophyta</taxon>
        <taxon>Magnoliopsida</taxon>
        <taxon>eudicotyledons</taxon>
        <taxon>Gunneridae</taxon>
        <taxon>Pentapetalae</taxon>
        <taxon>asterids</taxon>
        <taxon>lamiids</taxon>
        <taxon>Solanales</taxon>
        <taxon>Solanaceae</taxon>
        <taxon>Solanoideae</taxon>
        <taxon>Solaneae</taxon>
        <taxon>Solanum</taxon>
    </lineage>
</organism>
<protein>
    <recommendedName>
        <fullName evidence="7">Fe2OG dioxygenase domain-containing protein</fullName>
    </recommendedName>
</protein>
<dbReference type="Pfam" id="PF14226">
    <property type="entry name" value="DIOX_N"/>
    <property type="match status" value="1"/>
</dbReference>
<name>A0AAV9LF28_9SOLN</name>
<evidence type="ECO:0000256" key="5">
    <source>
        <dbReference type="ARBA" id="ARBA00023004"/>
    </source>
</evidence>
<dbReference type="Gene3D" id="2.60.120.330">
    <property type="entry name" value="B-lactam Antibiotic, Isopenicillin N Synthase, Chain"/>
    <property type="match status" value="1"/>
</dbReference>
<dbReference type="Pfam" id="PF03171">
    <property type="entry name" value="2OG-FeII_Oxy"/>
    <property type="match status" value="1"/>
</dbReference>
<dbReference type="GO" id="GO:0016706">
    <property type="term" value="F:2-oxoglutarate-dependent dioxygenase activity"/>
    <property type="evidence" value="ECO:0007669"/>
    <property type="project" value="UniProtKB-ARBA"/>
</dbReference>
<dbReference type="AlphaFoldDB" id="A0AAV9LF28"/>
<dbReference type="InterPro" id="IPR026992">
    <property type="entry name" value="DIOX_N"/>
</dbReference>
<evidence type="ECO:0000256" key="4">
    <source>
        <dbReference type="ARBA" id="ARBA00023002"/>
    </source>
</evidence>
<dbReference type="GO" id="GO:0009805">
    <property type="term" value="P:coumarin biosynthetic process"/>
    <property type="evidence" value="ECO:0007669"/>
    <property type="project" value="UniProtKB-ARBA"/>
</dbReference>
<dbReference type="GO" id="GO:0046872">
    <property type="term" value="F:metal ion binding"/>
    <property type="evidence" value="ECO:0007669"/>
    <property type="project" value="UniProtKB-KW"/>
</dbReference>
<gene>
    <name evidence="8" type="ORF">R3W88_026681</name>
</gene>
<dbReference type="SUPFAM" id="SSF51197">
    <property type="entry name" value="Clavaminate synthase-like"/>
    <property type="match status" value="1"/>
</dbReference>
<proteinExistence type="inferred from homology"/>
<keyword evidence="9" id="KW-1185">Reference proteome</keyword>
<dbReference type="InterPro" id="IPR005123">
    <property type="entry name" value="Oxoglu/Fe-dep_dioxygenase_dom"/>
</dbReference>
<feature type="domain" description="Fe2OG dioxygenase" evidence="7">
    <location>
        <begin position="174"/>
        <end position="274"/>
    </location>
</feature>
<dbReference type="PROSITE" id="PS51471">
    <property type="entry name" value="FE2OG_OXY"/>
    <property type="match status" value="1"/>
</dbReference>
<evidence type="ECO:0000256" key="3">
    <source>
        <dbReference type="ARBA" id="ARBA00022896"/>
    </source>
</evidence>
<accession>A0AAV9LF28</accession>
<evidence type="ECO:0000256" key="1">
    <source>
        <dbReference type="ARBA" id="ARBA00008056"/>
    </source>
</evidence>